<dbReference type="InterPro" id="IPR000206">
    <property type="entry name" value="Ribosomal_bL12"/>
</dbReference>
<evidence type="ECO:0000259" key="5">
    <source>
        <dbReference type="Pfam" id="PF00542"/>
    </source>
</evidence>
<dbReference type="GO" id="GO:0003729">
    <property type="term" value="F:mRNA binding"/>
    <property type="evidence" value="ECO:0007669"/>
    <property type="project" value="TreeGrafter"/>
</dbReference>
<comment type="function">
    <text evidence="4">Forms part of the ribosomal stalk which helps the ribosome interact with GTP-bound translation factors. Is thus essential for accurate translation.</text>
</comment>
<dbReference type="GO" id="GO:0003735">
    <property type="term" value="F:structural constituent of ribosome"/>
    <property type="evidence" value="ECO:0007669"/>
    <property type="project" value="InterPro"/>
</dbReference>
<reference evidence="7 8" key="2">
    <citation type="journal article" date="2011" name="Stand. Genomic Sci.">
        <title>Complete genome sequence of Truepera radiovictrix type strain (RQ-24).</title>
        <authorList>
            <person name="Ivanova N."/>
            <person name="Rohde C."/>
            <person name="Munk C."/>
            <person name="Nolan M."/>
            <person name="Lucas S."/>
            <person name="Del Rio T.G."/>
            <person name="Tice H."/>
            <person name="Deshpande S."/>
            <person name="Cheng J.F."/>
            <person name="Tapia R."/>
            <person name="Han C."/>
            <person name="Goodwin L."/>
            <person name="Pitluck S."/>
            <person name="Liolios K."/>
            <person name="Mavromatis K."/>
            <person name="Mikhailova N."/>
            <person name="Pati A."/>
            <person name="Chen A."/>
            <person name="Palaniappan K."/>
            <person name="Land M."/>
            <person name="Hauser L."/>
            <person name="Chang Y.J."/>
            <person name="Jeffries C.D."/>
            <person name="Brambilla E."/>
            <person name="Rohde M."/>
            <person name="Goker M."/>
            <person name="Tindall B.J."/>
            <person name="Woyke T."/>
            <person name="Bristow J."/>
            <person name="Eisen J.A."/>
            <person name="Markowitz V."/>
            <person name="Hugenholtz P."/>
            <person name="Kyrpides N.C."/>
            <person name="Klenk H.P."/>
            <person name="Lapidus A."/>
        </authorList>
    </citation>
    <scope>NUCLEOTIDE SEQUENCE [LARGE SCALE GENOMIC DNA]</scope>
    <source>
        <strain evidence="8">DSM 17093 / CIP 108686 / LMG 22925 / RQ-24</strain>
    </source>
</reference>
<comment type="subunit">
    <text evidence="4">Homodimer. Part of the ribosomal stalk of the 50S ribosomal subunit. Forms a multimeric L10(L12)X complex, where L10 forms an elongated spine to which 2 to 4 L12 dimers bind in a sequential fashion. Binds GTP-bound translation factors.</text>
</comment>
<evidence type="ECO:0000256" key="4">
    <source>
        <dbReference type="HAMAP-Rule" id="MF_00368"/>
    </source>
</evidence>
<dbReference type="Pfam" id="PF00542">
    <property type="entry name" value="Ribosomal_L12"/>
    <property type="match status" value="1"/>
</dbReference>
<evidence type="ECO:0000313" key="7">
    <source>
        <dbReference type="EMBL" id="ADI15585.1"/>
    </source>
</evidence>
<dbReference type="SUPFAM" id="SSF48300">
    <property type="entry name" value="Ribosomal protein L7/12, oligomerisation (N-terminal) domain"/>
    <property type="match status" value="1"/>
</dbReference>
<dbReference type="InterPro" id="IPR036235">
    <property type="entry name" value="Ribosomal_bL12_oligo_N_sf"/>
</dbReference>
<sequence length="127" mass="13245">MAFDKEAMIEQLSGLTVLELVDLVEGLKEKWGVEAAAAMPAGMMMPAAGAAAPEAAEEQTEFTVSIKSAGDKKLNVIKEVRAITSLGLKEAKDLVESGGVVKEGVGKEEAEEIKSKLEAAGATVEVK</sequence>
<feature type="domain" description="Large ribosomal subunit protein bL12 C-terminal" evidence="5">
    <location>
        <begin position="62"/>
        <end position="127"/>
    </location>
</feature>
<dbReference type="STRING" id="649638.Trad_2477"/>
<dbReference type="RefSeq" id="WP_013178947.1">
    <property type="nucleotide sequence ID" value="NC_014221.1"/>
</dbReference>
<evidence type="ECO:0000259" key="6">
    <source>
        <dbReference type="Pfam" id="PF16320"/>
    </source>
</evidence>
<proteinExistence type="inferred from homology"/>
<comment type="similarity">
    <text evidence="1 4">Belongs to the bacterial ribosomal protein bL12 family.</text>
</comment>
<dbReference type="GO" id="GO:0006412">
    <property type="term" value="P:translation"/>
    <property type="evidence" value="ECO:0007669"/>
    <property type="project" value="UniProtKB-UniRule"/>
</dbReference>
<dbReference type="HOGENOM" id="CLU_086499_3_0_0"/>
<dbReference type="AlphaFoldDB" id="D7CTN8"/>
<dbReference type="InterPro" id="IPR014719">
    <property type="entry name" value="Ribosomal_bL12_C/ClpS-like"/>
</dbReference>
<dbReference type="KEGG" id="tra:Trad_2477"/>
<dbReference type="eggNOG" id="COG0222">
    <property type="taxonomic scope" value="Bacteria"/>
</dbReference>
<protein>
    <recommendedName>
        <fullName evidence="4">Large ribosomal subunit protein bL12</fullName>
    </recommendedName>
</protein>
<dbReference type="FunFam" id="3.30.1390.10:FF:000001">
    <property type="entry name" value="50S ribosomal protein L7/L12"/>
    <property type="match status" value="1"/>
</dbReference>
<evidence type="ECO:0000256" key="2">
    <source>
        <dbReference type="ARBA" id="ARBA00022980"/>
    </source>
</evidence>
<dbReference type="Proteomes" id="UP000000379">
    <property type="component" value="Chromosome"/>
</dbReference>
<dbReference type="Gene3D" id="1.20.5.710">
    <property type="entry name" value="Single helix bin"/>
    <property type="match status" value="1"/>
</dbReference>
<keyword evidence="2 4" id="KW-0689">Ribosomal protein</keyword>
<name>D7CTN8_TRURR</name>
<evidence type="ECO:0000256" key="1">
    <source>
        <dbReference type="ARBA" id="ARBA00007197"/>
    </source>
</evidence>
<feature type="domain" description="Large ribosomal subunit protein bL12 oligomerization" evidence="6">
    <location>
        <begin position="5"/>
        <end position="52"/>
    </location>
</feature>
<evidence type="ECO:0000256" key="3">
    <source>
        <dbReference type="ARBA" id="ARBA00023274"/>
    </source>
</evidence>
<organism evidence="7 8">
    <name type="scientific">Truepera radiovictrix (strain DSM 17093 / CIP 108686 / LMG 22925 / RQ-24)</name>
    <dbReference type="NCBI Taxonomy" id="649638"/>
    <lineage>
        <taxon>Bacteria</taxon>
        <taxon>Thermotogati</taxon>
        <taxon>Deinococcota</taxon>
        <taxon>Deinococci</taxon>
        <taxon>Trueperales</taxon>
        <taxon>Trueperaceae</taxon>
        <taxon>Truepera</taxon>
    </lineage>
</organism>
<dbReference type="InterPro" id="IPR008932">
    <property type="entry name" value="Ribosomal_bL12_oligo"/>
</dbReference>
<dbReference type="EMBL" id="CP002049">
    <property type="protein sequence ID" value="ADI15585.1"/>
    <property type="molecule type" value="Genomic_DNA"/>
</dbReference>
<dbReference type="Gene3D" id="3.30.1390.10">
    <property type="match status" value="1"/>
</dbReference>
<gene>
    <name evidence="4" type="primary">rplL</name>
    <name evidence="7" type="ordered locus">Trad_2477</name>
</gene>
<dbReference type="GO" id="GO:0022625">
    <property type="term" value="C:cytosolic large ribosomal subunit"/>
    <property type="evidence" value="ECO:0007669"/>
    <property type="project" value="TreeGrafter"/>
</dbReference>
<dbReference type="CDD" id="cd00387">
    <property type="entry name" value="Ribosomal_L7_L12"/>
    <property type="match status" value="1"/>
</dbReference>
<dbReference type="NCBIfam" id="TIGR00855">
    <property type="entry name" value="L12"/>
    <property type="match status" value="1"/>
</dbReference>
<dbReference type="OrthoDB" id="9811748at2"/>
<reference evidence="8" key="1">
    <citation type="submission" date="2010-05" db="EMBL/GenBank/DDBJ databases">
        <title>The complete genome of Truepera radiovictris DSM 17093.</title>
        <authorList>
            <consortium name="US DOE Joint Genome Institute (JGI-PGF)"/>
            <person name="Lucas S."/>
            <person name="Copeland A."/>
            <person name="Lapidus A."/>
            <person name="Glavina del Rio T."/>
            <person name="Dalin E."/>
            <person name="Tice H."/>
            <person name="Bruce D."/>
            <person name="Goodwin L."/>
            <person name="Pitluck S."/>
            <person name="Kyrpides N."/>
            <person name="Mavromatis K."/>
            <person name="Ovchinnikova G."/>
            <person name="Munk A.C."/>
            <person name="Detter J.C."/>
            <person name="Han C."/>
            <person name="Tapia R."/>
            <person name="Land M."/>
            <person name="Hauser L."/>
            <person name="Markowitz V."/>
            <person name="Cheng J.-F."/>
            <person name="Hugenholtz P."/>
            <person name="Woyke T."/>
            <person name="Wu D."/>
            <person name="Tindall B."/>
            <person name="Pomrenke H.G."/>
            <person name="Brambilla E."/>
            <person name="Klenk H.-P."/>
            <person name="Eisen J.A."/>
        </authorList>
    </citation>
    <scope>NUCLEOTIDE SEQUENCE [LARGE SCALE GENOMIC DNA]</scope>
    <source>
        <strain evidence="8">DSM 17093 / CIP 108686 / LMG 22925 / RQ-24</strain>
    </source>
</reference>
<dbReference type="PANTHER" id="PTHR45987:SF4">
    <property type="entry name" value="LARGE RIBOSOMAL SUBUNIT PROTEIN BL12M"/>
    <property type="match status" value="1"/>
</dbReference>
<dbReference type="InterPro" id="IPR013823">
    <property type="entry name" value="Ribosomal_bL12_C"/>
</dbReference>
<accession>D7CTN8</accession>
<evidence type="ECO:0000313" key="8">
    <source>
        <dbReference type="Proteomes" id="UP000000379"/>
    </source>
</evidence>
<keyword evidence="8" id="KW-1185">Reference proteome</keyword>
<dbReference type="HAMAP" id="MF_00368">
    <property type="entry name" value="Ribosomal_bL12"/>
    <property type="match status" value="1"/>
</dbReference>
<keyword evidence="3 4" id="KW-0687">Ribonucleoprotein</keyword>
<dbReference type="SUPFAM" id="SSF54736">
    <property type="entry name" value="ClpS-like"/>
    <property type="match status" value="1"/>
</dbReference>
<dbReference type="PANTHER" id="PTHR45987">
    <property type="entry name" value="39S RIBOSOMAL PROTEIN L12"/>
    <property type="match status" value="1"/>
</dbReference>
<dbReference type="Pfam" id="PF16320">
    <property type="entry name" value="Ribosomal_L12_N"/>
    <property type="match status" value="1"/>
</dbReference>